<dbReference type="EMBL" id="CM009290">
    <property type="protein sequence ID" value="PNT59161.1"/>
    <property type="molecule type" value="Genomic_DNA"/>
</dbReference>
<dbReference type="Proteomes" id="UP000006729">
    <property type="component" value="Chromosome 1"/>
</dbReference>
<accession>A0A2K2CAV2</accession>
<gene>
    <name evidence="1" type="ORF">POPTR_001G394100</name>
</gene>
<protein>
    <submittedName>
        <fullName evidence="1">Uncharacterized protein</fullName>
    </submittedName>
</protein>
<keyword evidence="2" id="KW-1185">Reference proteome</keyword>
<sequence>MFLLYINWHLQKNFIAARKKVPLLLKEETKYNIDIEEKNTERHLIMRGSNIHRSHPSKWLFNYKQYVLVDTEKT</sequence>
<dbReference type="AlphaFoldDB" id="A0A2K2CAV2"/>
<proteinExistence type="predicted"/>
<evidence type="ECO:0000313" key="1">
    <source>
        <dbReference type="EMBL" id="PNT59161.1"/>
    </source>
</evidence>
<name>A0A2K2CAV2_POPTR</name>
<organism evidence="1 2">
    <name type="scientific">Populus trichocarpa</name>
    <name type="common">Western balsam poplar</name>
    <name type="synonym">Populus balsamifera subsp. trichocarpa</name>
    <dbReference type="NCBI Taxonomy" id="3694"/>
    <lineage>
        <taxon>Eukaryota</taxon>
        <taxon>Viridiplantae</taxon>
        <taxon>Streptophyta</taxon>
        <taxon>Embryophyta</taxon>
        <taxon>Tracheophyta</taxon>
        <taxon>Spermatophyta</taxon>
        <taxon>Magnoliopsida</taxon>
        <taxon>eudicotyledons</taxon>
        <taxon>Gunneridae</taxon>
        <taxon>Pentapetalae</taxon>
        <taxon>rosids</taxon>
        <taxon>fabids</taxon>
        <taxon>Malpighiales</taxon>
        <taxon>Salicaceae</taxon>
        <taxon>Saliceae</taxon>
        <taxon>Populus</taxon>
    </lineage>
</organism>
<evidence type="ECO:0000313" key="2">
    <source>
        <dbReference type="Proteomes" id="UP000006729"/>
    </source>
</evidence>
<dbReference type="InParanoid" id="A0A2K2CAV2"/>
<reference evidence="1 2" key="1">
    <citation type="journal article" date="2006" name="Science">
        <title>The genome of black cottonwood, Populus trichocarpa (Torr. &amp; Gray).</title>
        <authorList>
            <person name="Tuskan G.A."/>
            <person name="Difazio S."/>
            <person name="Jansson S."/>
            <person name="Bohlmann J."/>
            <person name="Grigoriev I."/>
            <person name="Hellsten U."/>
            <person name="Putnam N."/>
            <person name="Ralph S."/>
            <person name="Rombauts S."/>
            <person name="Salamov A."/>
            <person name="Schein J."/>
            <person name="Sterck L."/>
            <person name="Aerts A."/>
            <person name="Bhalerao R.R."/>
            <person name="Bhalerao R.P."/>
            <person name="Blaudez D."/>
            <person name="Boerjan W."/>
            <person name="Brun A."/>
            <person name="Brunner A."/>
            <person name="Busov V."/>
            <person name="Campbell M."/>
            <person name="Carlson J."/>
            <person name="Chalot M."/>
            <person name="Chapman J."/>
            <person name="Chen G.L."/>
            <person name="Cooper D."/>
            <person name="Coutinho P.M."/>
            <person name="Couturier J."/>
            <person name="Covert S."/>
            <person name="Cronk Q."/>
            <person name="Cunningham R."/>
            <person name="Davis J."/>
            <person name="Degroeve S."/>
            <person name="Dejardin A."/>
            <person name="Depamphilis C."/>
            <person name="Detter J."/>
            <person name="Dirks B."/>
            <person name="Dubchak I."/>
            <person name="Duplessis S."/>
            <person name="Ehlting J."/>
            <person name="Ellis B."/>
            <person name="Gendler K."/>
            <person name="Goodstein D."/>
            <person name="Gribskov M."/>
            <person name="Grimwood J."/>
            <person name="Groover A."/>
            <person name="Gunter L."/>
            <person name="Hamberger B."/>
            <person name="Heinze B."/>
            <person name="Helariutta Y."/>
            <person name="Henrissat B."/>
            <person name="Holligan D."/>
            <person name="Holt R."/>
            <person name="Huang W."/>
            <person name="Islam-Faridi N."/>
            <person name="Jones S."/>
            <person name="Jones-Rhoades M."/>
            <person name="Jorgensen R."/>
            <person name="Joshi C."/>
            <person name="Kangasjarvi J."/>
            <person name="Karlsson J."/>
            <person name="Kelleher C."/>
            <person name="Kirkpatrick R."/>
            <person name="Kirst M."/>
            <person name="Kohler A."/>
            <person name="Kalluri U."/>
            <person name="Larimer F."/>
            <person name="Leebens-Mack J."/>
            <person name="Leple J.C."/>
            <person name="Locascio P."/>
            <person name="Lou Y."/>
            <person name="Lucas S."/>
            <person name="Martin F."/>
            <person name="Montanini B."/>
            <person name="Napoli C."/>
            <person name="Nelson D.R."/>
            <person name="Nelson C."/>
            <person name="Nieminen K."/>
            <person name="Nilsson O."/>
            <person name="Pereda V."/>
            <person name="Peter G."/>
            <person name="Philippe R."/>
            <person name="Pilate G."/>
            <person name="Poliakov A."/>
            <person name="Razumovskaya J."/>
            <person name="Richardson P."/>
            <person name="Rinaldi C."/>
            <person name="Ritland K."/>
            <person name="Rouze P."/>
            <person name="Ryaboy D."/>
            <person name="Schmutz J."/>
            <person name="Schrader J."/>
            <person name="Segerman B."/>
            <person name="Shin H."/>
            <person name="Siddiqui A."/>
            <person name="Sterky F."/>
            <person name="Terry A."/>
            <person name="Tsai C.J."/>
            <person name="Uberbacher E."/>
            <person name="Unneberg P."/>
            <person name="Vahala J."/>
            <person name="Wall K."/>
            <person name="Wessler S."/>
            <person name="Yang G."/>
            <person name="Yin T."/>
            <person name="Douglas C."/>
            <person name="Marra M."/>
            <person name="Sandberg G."/>
            <person name="Van de Peer Y."/>
            <person name="Rokhsar D."/>
        </authorList>
    </citation>
    <scope>NUCLEOTIDE SEQUENCE [LARGE SCALE GENOMIC DNA]</scope>
    <source>
        <strain evidence="2">cv. Nisqually</strain>
    </source>
</reference>